<reference evidence="5 6" key="1">
    <citation type="submission" date="2006-04" db="EMBL/GenBank/DDBJ databases">
        <authorList>
            <person name="Nierman W.C."/>
        </authorList>
    </citation>
    <scope>NUCLEOTIDE SEQUENCE [LARGE SCALE GENOMIC DNA]</scope>
    <source>
        <strain evidence="5 6">DW4/3-1</strain>
    </source>
</reference>
<dbReference type="EMBL" id="AAMD01000001">
    <property type="protein sequence ID" value="EAU70066.1"/>
    <property type="molecule type" value="Genomic_DNA"/>
</dbReference>
<name>Q09EB1_STIAD</name>
<dbReference type="SUPFAM" id="SSF53756">
    <property type="entry name" value="UDP-Glycosyltransferase/glycogen phosphorylase"/>
    <property type="match status" value="1"/>
</dbReference>
<protein>
    <recommendedName>
        <fullName evidence="4">Glycosyltransferase subfamily 4-like N-terminal domain-containing protein</fullName>
    </recommendedName>
</protein>
<gene>
    <name evidence="5" type="ORF">STIAU_8331</name>
</gene>
<feature type="domain" description="Glycosyltransferase subfamily 4-like N-terminal" evidence="4">
    <location>
        <begin position="31"/>
        <end position="192"/>
    </location>
</feature>
<evidence type="ECO:0000313" key="5">
    <source>
        <dbReference type="EMBL" id="EAU70066.1"/>
    </source>
</evidence>
<dbReference type="CDD" id="cd03801">
    <property type="entry name" value="GT4_PimA-like"/>
    <property type="match status" value="1"/>
</dbReference>
<evidence type="ECO:0000256" key="3">
    <source>
        <dbReference type="SAM" id="MobiDB-lite"/>
    </source>
</evidence>
<dbReference type="Pfam" id="PF13579">
    <property type="entry name" value="Glyco_trans_4_4"/>
    <property type="match status" value="1"/>
</dbReference>
<evidence type="ECO:0000313" key="6">
    <source>
        <dbReference type="Proteomes" id="UP000032702"/>
    </source>
</evidence>
<accession>Q09EB1</accession>
<comment type="caution">
    <text evidence="5">The sequence shown here is derived from an EMBL/GenBank/DDBJ whole genome shotgun (WGS) entry which is preliminary data.</text>
</comment>
<keyword evidence="2" id="KW-0808">Transferase</keyword>
<proteinExistence type="predicted"/>
<dbReference type="InterPro" id="IPR028098">
    <property type="entry name" value="Glyco_trans_4-like_N"/>
</dbReference>
<organism evidence="5 6">
    <name type="scientific">Stigmatella aurantiaca (strain DW4/3-1)</name>
    <dbReference type="NCBI Taxonomy" id="378806"/>
    <lineage>
        <taxon>Bacteria</taxon>
        <taxon>Pseudomonadati</taxon>
        <taxon>Myxococcota</taxon>
        <taxon>Myxococcia</taxon>
        <taxon>Myxococcales</taxon>
        <taxon>Cystobacterineae</taxon>
        <taxon>Archangiaceae</taxon>
        <taxon>Stigmatella</taxon>
    </lineage>
</organism>
<dbReference type="PATRIC" id="fig|378806.16.peg.9468"/>
<keyword evidence="1" id="KW-0328">Glycosyltransferase</keyword>
<dbReference type="RefSeq" id="WP_002609370.1">
    <property type="nucleotide sequence ID" value="NZ_AAMD01000001.1"/>
</dbReference>
<dbReference type="AlphaFoldDB" id="Q09EB1"/>
<evidence type="ECO:0000256" key="2">
    <source>
        <dbReference type="ARBA" id="ARBA00022679"/>
    </source>
</evidence>
<dbReference type="GO" id="GO:0016757">
    <property type="term" value="F:glycosyltransferase activity"/>
    <property type="evidence" value="ECO:0007669"/>
    <property type="project" value="UniProtKB-KW"/>
</dbReference>
<dbReference type="Proteomes" id="UP000032702">
    <property type="component" value="Unassembled WGS sequence"/>
</dbReference>
<sequence>MRQTRPCPVPPPSPLLSPGTCSRASIPPQPGGVSDYTRLVARALVQAGERVHVWAPGAPEALGEDGVQVHRVPGLFTPVGLAKLTWALERLPGPRRLLLQYVPHAFGMKAMNIPFCAWFAARRQDERWVFFHEVVYPWSPGAPLRHQLLAGATRVMAHLAAGNAARTFVSIPTWREYLPEGTRARAEWRPVPSTLPIEAPPEAVARLRAELGPGPWIGHFGTYGKATAEPLERVLVPLLRAGPERRALLLGRGSQAYAAGLAQRHPELANRLLFRDSLSPEDVVVHLKASDLLVQPYPDGVSARRTTTMAGMALGLPLVTNTGHLTEPIWRGLGAVALAEGTDPAPLAALAERLLSHPQERAALGAHAAEIYRERFSLERTVEALLSAPPSEGQETP</sequence>
<dbReference type="PANTHER" id="PTHR12526">
    <property type="entry name" value="GLYCOSYLTRANSFERASE"/>
    <property type="match status" value="1"/>
</dbReference>
<dbReference type="PANTHER" id="PTHR12526:SF510">
    <property type="entry name" value="D-INOSITOL 3-PHOSPHATE GLYCOSYLTRANSFERASE"/>
    <property type="match status" value="1"/>
</dbReference>
<evidence type="ECO:0000256" key="1">
    <source>
        <dbReference type="ARBA" id="ARBA00022676"/>
    </source>
</evidence>
<feature type="region of interest" description="Disordered" evidence="3">
    <location>
        <begin position="1"/>
        <end position="29"/>
    </location>
</feature>
<dbReference type="Gene3D" id="3.40.50.2000">
    <property type="entry name" value="Glycogen Phosphorylase B"/>
    <property type="match status" value="2"/>
</dbReference>
<evidence type="ECO:0000259" key="4">
    <source>
        <dbReference type="Pfam" id="PF13579"/>
    </source>
</evidence>